<dbReference type="Pfam" id="PF15979">
    <property type="entry name" value="Glyco_hydro_115"/>
    <property type="match status" value="1"/>
</dbReference>
<dbReference type="KEGG" id="ole:K0B96_09825"/>
<dbReference type="Gene3D" id="3.30.379.10">
    <property type="entry name" value="Chitobiase/beta-hexosaminidase domain 2-like"/>
    <property type="match status" value="1"/>
</dbReference>
<dbReference type="PROSITE" id="PS51677">
    <property type="entry name" value="NODB"/>
    <property type="match status" value="1"/>
</dbReference>
<dbReference type="EMBL" id="CP080507">
    <property type="protein sequence ID" value="QYM77624.1"/>
    <property type="molecule type" value="Genomic_DNA"/>
</dbReference>
<feature type="domain" description="NodB homology" evidence="2">
    <location>
        <begin position="32"/>
        <end position="212"/>
    </location>
</feature>
<dbReference type="InterPro" id="IPR029018">
    <property type="entry name" value="Hex-like_dom2"/>
</dbReference>
<dbReference type="SUPFAM" id="SSF55545">
    <property type="entry name" value="beta-N-acetylhexosaminidase-like domain"/>
    <property type="match status" value="1"/>
</dbReference>
<dbReference type="PANTHER" id="PTHR37842">
    <property type="match status" value="1"/>
</dbReference>
<dbReference type="InterPro" id="IPR042301">
    <property type="entry name" value="GH115_sf"/>
</dbReference>
<dbReference type="InterPro" id="IPR013783">
    <property type="entry name" value="Ig-like_fold"/>
</dbReference>
<dbReference type="Proteomes" id="UP000825051">
    <property type="component" value="Chromosome"/>
</dbReference>
<dbReference type="AlphaFoldDB" id="A0A8F9TR27"/>
<dbReference type="SUPFAM" id="SSF88713">
    <property type="entry name" value="Glycoside hydrolase/deacetylase"/>
    <property type="match status" value="1"/>
</dbReference>
<dbReference type="InterPro" id="IPR041437">
    <property type="entry name" value="GH115_C"/>
</dbReference>
<protein>
    <submittedName>
        <fullName evidence="3">Glycosyl hydrolase 115 family protein</fullName>
    </submittedName>
</protein>
<evidence type="ECO:0000313" key="3">
    <source>
        <dbReference type="EMBL" id="QYM77624.1"/>
    </source>
</evidence>
<dbReference type="Pfam" id="PF17829">
    <property type="entry name" value="GH115_C"/>
    <property type="match status" value="1"/>
</dbReference>
<evidence type="ECO:0000313" key="4">
    <source>
        <dbReference type="Proteomes" id="UP000825051"/>
    </source>
</evidence>
<name>A0A8F9TR27_9BACT</name>
<keyword evidence="4" id="KW-1185">Reference proteome</keyword>
<dbReference type="Pfam" id="PF01522">
    <property type="entry name" value="Polysacc_deac_1"/>
    <property type="match status" value="1"/>
</dbReference>
<dbReference type="GO" id="GO:0005975">
    <property type="term" value="P:carbohydrate metabolic process"/>
    <property type="evidence" value="ECO:0007669"/>
    <property type="project" value="InterPro"/>
</dbReference>
<evidence type="ECO:0000259" key="2">
    <source>
        <dbReference type="PROSITE" id="PS51677"/>
    </source>
</evidence>
<sequence>MTARWRSWGRVFAVLLGLAWCGLASLAAAPLKRVALVFDDGPRPEDAGPLLALLAKEKVAATFSLVGDSVQENPAEARAIAAQDCEIVNHSQTHSHPGALNDAALDREIIGAQKLLTSTLGSAPRWYWPPFLEADDRVRATAARAGLSVYVPRHLVVSQDYDRAVTAAEIYRRATTDVRDGSVILFHEWRAETRAQLPAIIAELRRQGCGFFTFSGLAAALTAGPVARSSTTAAKRFSLVERGVATPLVVAEGDWAGVRRAAGDLRTDIGRATGKTPVLTTTLPAAKTVVLAGTVGRSALIDELVAHGKLDVSGIRGRWEAFQIEVVDRPLPGVERALVIAGSDKRGTIYGLYEISRRIGVSPWAWWADVPVAQQDEIFLSAERIVEPGPTVKYRGIFLNDEAPALTGWAKEKFGGLNHAFYAHVFELLLRLRANYLWPAMWNNAFNEDDPDNARLADEYGIVMGTSHHEPMLRAQQEWKRHGHGAWNYATNGETLRKFWSDGLRRNRDFESIITIGMRGDGDEAMTEGTNVALLEQIVADQRKIIRDTMGRPPAEVPQLWALYKEVQAYYEHGMRVPDDVTLLWCDDNWGNLRRLPTAAERTRRGGAGVYYHFDYVGDPRNYKWLNTIPLTKIWEQMHLAWRYGADRIWIVNVGDLKPMEFPIEFFLTYAWRPEAIGYHQLGDYARAWAARQFGATAADEVADLINGYTKLNGRRKPEMLAPDTFSLVNYDEAERVLAEWRGLEARARALSKELPAEARAAFFQLVQQPIEACRIVNELVITAGRNRLHAVQGRASTNAEAARARALFAEDAALTAQWDAMLDGKWRHMMDQTHLGYTSWQQPIRNAMPAVTELQVPERGELGVAVEGDPAARPGDYPIPAEAKLPPLSPWGPAWRWIDVFNRGHAPVHFSIEANAPWLKVSVTKGDLGPDVRVAVSVDWSALKPGVQEATLTVRGDGGEPPIVVKVPIDCRPVTGHGFVELDGHVAIEAPNFSRAQGANGATWKVLPDFGRMLGGVTTWPVTASADELGKGARLDYDVFFRSTGEFVVELQCAPTFDFQPGQPREFAVSLDDQPPAPVKLGLTATDHEWEQAVGDGVKRVTARIQVDRPGEHVLKIWRMTAGVVIERILIDTGGMRRSYLGPVESGRGRP</sequence>
<dbReference type="Gene3D" id="3.20.20.520">
    <property type="entry name" value="Glycosyl hydrolase family 115"/>
    <property type="match status" value="1"/>
</dbReference>
<dbReference type="Gene3D" id="2.60.120.1620">
    <property type="match status" value="1"/>
</dbReference>
<evidence type="ECO:0000256" key="1">
    <source>
        <dbReference type="ARBA" id="ARBA00022801"/>
    </source>
</evidence>
<gene>
    <name evidence="3" type="ORF">K0B96_09825</name>
</gene>
<dbReference type="RefSeq" id="WP_220160729.1">
    <property type="nucleotide sequence ID" value="NZ_CP080507.1"/>
</dbReference>
<dbReference type="InterPro" id="IPR002509">
    <property type="entry name" value="NODB_dom"/>
</dbReference>
<proteinExistence type="predicted"/>
<dbReference type="Gene3D" id="1.20.58.2150">
    <property type="match status" value="1"/>
</dbReference>
<keyword evidence="1 3" id="KW-0378">Hydrolase</keyword>
<dbReference type="GO" id="GO:0016810">
    <property type="term" value="F:hydrolase activity, acting on carbon-nitrogen (but not peptide) bonds"/>
    <property type="evidence" value="ECO:0007669"/>
    <property type="project" value="InterPro"/>
</dbReference>
<dbReference type="Gene3D" id="2.60.40.10">
    <property type="entry name" value="Immunoglobulins"/>
    <property type="match status" value="1"/>
</dbReference>
<dbReference type="InterPro" id="IPR011330">
    <property type="entry name" value="Glyco_hydro/deAcase_b/a-brl"/>
</dbReference>
<dbReference type="Gene3D" id="3.20.20.370">
    <property type="entry name" value="Glycoside hydrolase/deacetylase"/>
    <property type="match status" value="1"/>
</dbReference>
<accession>A0A8F9TR27</accession>
<reference evidence="3" key="1">
    <citation type="submission" date="2021-08" db="EMBL/GenBank/DDBJ databases">
        <title>Genome of a novel bacterium of the phylum Verrucomicrobia, Oleiharenicola sp. KSB-15.</title>
        <authorList>
            <person name="Chung J.-H."/>
            <person name="Ahn J.-H."/>
            <person name="Yoon Y."/>
            <person name="Kim D.-Y."/>
            <person name="An S.-H."/>
            <person name="Park I."/>
            <person name="Yeon J."/>
        </authorList>
    </citation>
    <scope>NUCLEOTIDE SEQUENCE</scope>
    <source>
        <strain evidence="3">KSB-15</strain>
    </source>
</reference>
<organism evidence="3 4">
    <name type="scientific">Horticoccus luteus</name>
    <dbReference type="NCBI Taxonomy" id="2862869"/>
    <lineage>
        <taxon>Bacteria</taxon>
        <taxon>Pseudomonadati</taxon>
        <taxon>Verrucomicrobiota</taxon>
        <taxon>Opitutia</taxon>
        <taxon>Opitutales</taxon>
        <taxon>Opitutaceae</taxon>
        <taxon>Horticoccus</taxon>
    </lineage>
</organism>
<dbReference type="CDD" id="cd10917">
    <property type="entry name" value="CE4_NodB_like_6s_7s"/>
    <property type="match status" value="1"/>
</dbReference>
<dbReference type="InterPro" id="IPR031924">
    <property type="entry name" value="GH115"/>
</dbReference>
<dbReference type="PANTHER" id="PTHR37842:SF2">
    <property type="entry name" value="GYLCOSYL HYDROLASE 115 C-TERMINAL DOMAIN-CONTAINING PROTEIN"/>
    <property type="match status" value="1"/>
</dbReference>